<sequence length="364" mass="40450">MPTHFVDTQAALGEFLPRWKAAPFLALDTEFIREQTYFPQLCLIQVGDGQDAVCVDPLAGLDLQPLLDVLNAAGSERVFHAAGQDLEIFVRLAGRSPEPLFDTQVAAGLLGYGEQLGYAGLIDKLIGVKLDKSLSRTDWARRPLTAPEIAYAADDVRHLADVYPRLLRELEERGRLAWLREDCAAMADPARYRISPETEWKRLKGLVRMDAKAQHVAAKLAAWREVLAEQRDRPRRWILADEAVYLLAERRPQTLGQLADLQALPPKSLERHGEALVELITRSAAIDAPPLQVEARSDDAEKQRIKRLLDRARAIATELGIPSSLLAPRADVEALAINREAAQIPLLRGWRREVAGAELLALAT</sequence>
<dbReference type="CDD" id="cd06142">
    <property type="entry name" value="RNaseD_exo"/>
    <property type="match status" value="1"/>
</dbReference>
<dbReference type="NCBIfam" id="TIGR01388">
    <property type="entry name" value="rnd"/>
    <property type="match status" value="1"/>
</dbReference>
<evidence type="ECO:0000256" key="3">
    <source>
        <dbReference type="ARBA" id="ARBA00022722"/>
    </source>
</evidence>
<gene>
    <name evidence="6" type="primary">rnd</name>
    <name evidence="8" type="ORF">DFR24_4525</name>
</gene>
<dbReference type="RefSeq" id="WP_133883676.1">
    <property type="nucleotide sequence ID" value="NZ_MWIN01000003.1"/>
</dbReference>
<dbReference type="GO" id="GO:0008408">
    <property type="term" value="F:3'-5' exonuclease activity"/>
    <property type="evidence" value="ECO:0007669"/>
    <property type="project" value="InterPro"/>
</dbReference>
<comment type="function">
    <text evidence="6">Exonuclease involved in the 3' processing of various precursor tRNAs. Initiates hydrolysis at the 3'-terminus of an RNA molecule and releases 5'-mononucleotides.</text>
</comment>
<dbReference type="Pfam" id="PF01612">
    <property type="entry name" value="DNA_pol_A_exo1"/>
    <property type="match status" value="1"/>
</dbReference>
<accession>A0A4S3K8R6</accession>
<comment type="subcellular location">
    <subcellularLocation>
        <location evidence="6">Cytoplasm</location>
    </subcellularLocation>
</comment>
<dbReference type="InterPro" id="IPR051086">
    <property type="entry name" value="RNase_D-like"/>
</dbReference>
<evidence type="ECO:0000256" key="6">
    <source>
        <dbReference type="HAMAP-Rule" id="MF_01899"/>
    </source>
</evidence>
<name>A0A4S3K8R6_9GAMM</name>
<dbReference type="PANTHER" id="PTHR47649">
    <property type="entry name" value="RIBONUCLEASE D"/>
    <property type="match status" value="1"/>
</dbReference>
<keyword evidence="2 6" id="KW-0819">tRNA processing</keyword>
<keyword evidence="4 6" id="KW-0378">Hydrolase</keyword>
<dbReference type="InterPro" id="IPR006292">
    <property type="entry name" value="RNase_D"/>
</dbReference>
<keyword evidence="9" id="KW-1185">Reference proteome</keyword>
<dbReference type="Proteomes" id="UP000295341">
    <property type="component" value="Unassembled WGS sequence"/>
</dbReference>
<dbReference type="Gene3D" id="3.30.420.10">
    <property type="entry name" value="Ribonuclease H-like superfamily/Ribonuclease H"/>
    <property type="match status" value="1"/>
</dbReference>
<keyword evidence="1 6" id="KW-0963">Cytoplasm</keyword>
<evidence type="ECO:0000256" key="1">
    <source>
        <dbReference type="ARBA" id="ARBA00022490"/>
    </source>
</evidence>
<dbReference type="InterPro" id="IPR036397">
    <property type="entry name" value="RNaseH_sf"/>
</dbReference>
<evidence type="ECO:0000256" key="2">
    <source>
        <dbReference type="ARBA" id="ARBA00022694"/>
    </source>
</evidence>
<evidence type="ECO:0000313" key="8">
    <source>
        <dbReference type="EMBL" id="TDU24260.1"/>
    </source>
</evidence>
<evidence type="ECO:0000256" key="4">
    <source>
        <dbReference type="ARBA" id="ARBA00022801"/>
    </source>
</evidence>
<dbReference type="PROSITE" id="PS50967">
    <property type="entry name" value="HRDC"/>
    <property type="match status" value="1"/>
</dbReference>
<reference evidence="8 9" key="1">
    <citation type="submission" date="2019-03" db="EMBL/GenBank/DDBJ databases">
        <title>Genomic Encyclopedia of Type Strains, Phase IV (KMG-IV): sequencing the most valuable type-strain genomes for metagenomic binning, comparative biology and taxonomic classification.</title>
        <authorList>
            <person name="Goeker M."/>
        </authorList>
    </citation>
    <scope>NUCLEOTIDE SEQUENCE [LARGE SCALE GENOMIC DNA]</scope>
    <source>
        <strain evidence="8 9">DSM 26377</strain>
    </source>
</reference>
<dbReference type="EMBL" id="SOBT01000012">
    <property type="protein sequence ID" value="TDU24260.1"/>
    <property type="molecule type" value="Genomic_DNA"/>
</dbReference>
<comment type="similarity">
    <text evidence="6">Belongs to the RNase D family.</text>
</comment>
<keyword evidence="5 6" id="KW-0269">Exonuclease</keyword>
<dbReference type="InterPro" id="IPR044876">
    <property type="entry name" value="HRDC_dom_sf"/>
</dbReference>
<proteinExistence type="inferred from homology"/>
<dbReference type="Gene3D" id="1.10.150.80">
    <property type="entry name" value="HRDC domain"/>
    <property type="match status" value="2"/>
</dbReference>
<dbReference type="GO" id="GO:0000166">
    <property type="term" value="F:nucleotide binding"/>
    <property type="evidence" value="ECO:0007669"/>
    <property type="project" value="InterPro"/>
</dbReference>
<dbReference type="SMART" id="SM00474">
    <property type="entry name" value="35EXOc"/>
    <property type="match status" value="1"/>
</dbReference>
<dbReference type="GO" id="GO:0005737">
    <property type="term" value="C:cytoplasm"/>
    <property type="evidence" value="ECO:0007669"/>
    <property type="project" value="UniProtKB-SubCell"/>
</dbReference>
<dbReference type="InterPro" id="IPR010997">
    <property type="entry name" value="HRDC-like_sf"/>
</dbReference>
<dbReference type="GO" id="GO:0003676">
    <property type="term" value="F:nucleic acid binding"/>
    <property type="evidence" value="ECO:0007669"/>
    <property type="project" value="InterPro"/>
</dbReference>
<evidence type="ECO:0000259" key="7">
    <source>
        <dbReference type="PROSITE" id="PS50967"/>
    </source>
</evidence>
<dbReference type="InterPro" id="IPR012337">
    <property type="entry name" value="RNaseH-like_sf"/>
</dbReference>
<dbReference type="PANTHER" id="PTHR47649:SF1">
    <property type="entry name" value="RIBONUCLEASE D"/>
    <property type="match status" value="1"/>
</dbReference>
<dbReference type="GO" id="GO:0033890">
    <property type="term" value="F:ribonuclease D activity"/>
    <property type="evidence" value="ECO:0007669"/>
    <property type="project" value="UniProtKB-UniRule"/>
</dbReference>
<comment type="catalytic activity">
    <reaction evidence="6">
        <text>Exonucleolytic cleavage that removes extra residues from the 3'-terminus of tRNA to produce 5'-mononucleotides.</text>
        <dbReference type="EC" id="3.1.13.5"/>
    </reaction>
</comment>
<dbReference type="AlphaFoldDB" id="A0A4S3K8R6"/>
<dbReference type="InterPro" id="IPR002562">
    <property type="entry name" value="3'-5'_exonuclease_dom"/>
</dbReference>
<keyword evidence="3 6" id="KW-0540">Nuclease</keyword>
<dbReference type="OrthoDB" id="9800549at2"/>
<dbReference type="HAMAP" id="MF_01899">
    <property type="entry name" value="RNase_D"/>
    <property type="match status" value="1"/>
</dbReference>
<protein>
    <recommendedName>
        <fullName evidence="6">Ribonuclease D</fullName>
        <shortName evidence="6">RNase D</shortName>
        <ecNumber evidence="6">3.1.13.5</ecNumber>
    </recommendedName>
</protein>
<comment type="cofactor">
    <cofactor evidence="6">
        <name>a divalent metal cation</name>
        <dbReference type="ChEBI" id="CHEBI:60240"/>
    </cofactor>
</comment>
<dbReference type="SUPFAM" id="SSF53098">
    <property type="entry name" value="Ribonuclease H-like"/>
    <property type="match status" value="1"/>
</dbReference>
<dbReference type="GO" id="GO:0042780">
    <property type="term" value="P:tRNA 3'-end processing"/>
    <property type="evidence" value="ECO:0007669"/>
    <property type="project" value="UniProtKB-UniRule"/>
</dbReference>
<evidence type="ECO:0000313" key="9">
    <source>
        <dbReference type="Proteomes" id="UP000295341"/>
    </source>
</evidence>
<dbReference type="SUPFAM" id="SSF47819">
    <property type="entry name" value="HRDC-like"/>
    <property type="match status" value="2"/>
</dbReference>
<dbReference type="InterPro" id="IPR002121">
    <property type="entry name" value="HRDC_dom"/>
</dbReference>
<organism evidence="8 9">
    <name type="scientific">Panacagrimonas perspica</name>
    <dbReference type="NCBI Taxonomy" id="381431"/>
    <lineage>
        <taxon>Bacteria</taxon>
        <taxon>Pseudomonadati</taxon>
        <taxon>Pseudomonadota</taxon>
        <taxon>Gammaproteobacteria</taxon>
        <taxon>Nevskiales</taxon>
        <taxon>Nevskiaceae</taxon>
        <taxon>Panacagrimonas</taxon>
    </lineage>
</organism>
<dbReference type="Pfam" id="PF00570">
    <property type="entry name" value="HRDC"/>
    <property type="match status" value="1"/>
</dbReference>
<evidence type="ECO:0000256" key="5">
    <source>
        <dbReference type="ARBA" id="ARBA00022839"/>
    </source>
</evidence>
<dbReference type="EC" id="3.1.13.5" evidence="6"/>
<feature type="domain" description="HRDC" evidence="7">
    <location>
        <begin position="210"/>
        <end position="290"/>
    </location>
</feature>
<comment type="caution">
    <text evidence="8">The sequence shown here is derived from an EMBL/GenBank/DDBJ whole genome shotgun (WGS) entry which is preliminary data.</text>
</comment>